<dbReference type="GO" id="GO:0046677">
    <property type="term" value="P:response to antibiotic"/>
    <property type="evidence" value="ECO:0007669"/>
    <property type="project" value="TreeGrafter"/>
</dbReference>
<dbReference type="PANTHER" id="PTHR30158">
    <property type="entry name" value="ACRA/E-RELATED COMPONENT OF DRUG EFFLUX TRANSPORTER"/>
    <property type="match status" value="1"/>
</dbReference>
<dbReference type="InterPro" id="IPR006143">
    <property type="entry name" value="RND_pump_MFP"/>
</dbReference>
<feature type="domain" description="Multidrug resistance protein MdtA-like alpha-helical hairpin" evidence="4">
    <location>
        <begin position="104"/>
        <end position="173"/>
    </location>
</feature>
<evidence type="ECO:0000313" key="9">
    <source>
        <dbReference type="Proteomes" id="UP000198744"/>
    </source>
</evidence>
<dbReference type="InterPro" id="IPR058625">
    <property type="entry name" value="MdtA-like_BSH"/>
</dbReference>
<dbReference type="Gene3D" id="2.40.420.20">
    <property type="match status" value="1"/>
</dbReference>
<keyword evidence="9" id="KW-1185">Reference proteome</keyword>
<dbReference type="STRING" id="43775.SAMN04489760_10462"/>
<name>A0A1H7VN27_9BACT</name>
<comment type="subcellular location">
    <subcellularLocation>
        <location evidence="1">Cell envelope</location>
    </subcellularLocation>
</comment>
<evidence type="ECO:0000256" key="1">
    <source>
        <dbReference type="ARBA" id="ARBA00004196"/>
    </source>
</evidence>
<dbReference type="InterPro" id="IPR058626">
    <property type="entry name" value="MdtA-like_b-barrel"/>
</dbReference>
<evidence type="ECO:0000256" key="3">
    <source>
        <dbReference type="SAM" id="Coils"/>
    </source>
</evidence>
<dbReference type="FunFam" id="1.10.287.470:FF:000002">
    <property type="entry name" value="Efflux RND transporter periplasmic adaptor subunit"/>
    <property type="match status" value="1"/>
</dbReference>
<dbReference type="Gene3D" id="2.40.30.170">
    <property type="match status" value="1"/>
</dbReference>
<comment type="similarity">
    <text evidence="2">Belongs to the membrane fusion protein (MFP) (TC 8.A.1) family.</text>
</comment>
<dbReference type="NCBIfam" id="TIGR01730">
    <property type="entry name" value="RND_mfp"/>
    <property type="match status" value="1"/>
</dbReference>
<dbReference type="EMBL" id="FOBS01000004">
    <property type="protein sequence ID" value="SEM10188.1"/>
    <property type="molecule type" value="Genomic_DNA"/>
</dbReference>
<dbReference type="FunFam" id="2.40.420.20:FF:000001">
    <property type="entry name" value="Efflux RND transporter periplasmic adaptor subunit"/>
    <property type="match status" value="1"/>
</dbReference>
<organism evidence="8 9">
    <name type="scientific">Syntrophus gentianae</name>
    <dbReference type="NCBI Taxonomy" id="43775"/>
    <lineage>
        <taxon>Bacteria</taxon>
        <taxon>Pseudomonadati</taxon>
        <taxon>Thermodesulfobacteriota</taxon>
        <taxon>Syntrophia</taxon>
        <taxon>Syntrophales</taxon>
        <taxon>Syntrophaceae</taxon>
        <taxon>Syntrophus</taxon>
    </lineage>
</organism>
<feature type="domain" description="Multidrug resistance protein MdtA-like barrel-sandwich hybrid" evidence="5">
    <location>
        <begin position="64"/>
        <end position="206"/>
    </location>
</feature>
<dbReference type="InterPro" id="IPR058624">
    <property type="entry name" value="MdtA-like_HH"/>
</dbReference>
<sequence length="393" mass="41783">MQIRNSKRLIAIAGVLAGFLIFSGCGKQSKPPQSGPPEVAVVTVQPEQVTITNELSGRTSAFLIAEVRPQVSGILQKRLFQEGADVKAGDVLYQIDPATYSAAYASAKATLARAEANVTSIRYRAERYKELLPSKAVSQQEYDDAAAALKQAEAEIQAGKAAVETARINLAHTRVTAPISGRIGRSLITVGALATAGQGTALTTIQQIDPIYVDVTQSSASLLRLQRSMASGTLKKDGANSAKVKLLLEDGTPYPLEGTLQFRDVTVDPTTGSFILRIVFPNPNGILLPGMYARAVLKEGINEQALLVPLQSVSRDPKGNPVALLVDAQGKVQQRMLKTERTIGDRWLVSSGLAAGDRLIVEGMQKAKPGSSVKVIPFTGEQKNAVPSTAKSN</sequence>
<dbReference type="Pfam" id="PF25967">
    <property type="entry name" value="RND-MFP_C"/>
    <property type="match status" value="1"/>
</dbReference>
<evidence type="ECO:0000259" key="6">
    <source>
        <dbReference type="Pfam" id="PF25944"/>
    </source>
</evidence>
<evidence type="ECO:0000259" key="4">
    <source>
        <dbReference type="Pfam" id="PF25876"/>
    </source>
</evidence>
<evidence type="ECO:0000259" key="5">
    <source>
        <dbReference type="Pfam" id="PF25917"/>
    </source>
</evidence>
<dbReference type="OrthoDB" id="9772050at2"/>
<dbReference type="Pfam" id="PF25876">
    <property type="entry name" value="HH_MFP_RND"/>
    <property type="match status" value="1"/>
</dbReference>
<dbReference type="Pfam" id="PF25917">
    <property type="entry name" value="BSH_RND"/>
    <property type="match status" value="1"/>
</dbReference>
<protein>
    <submittedName>
        <fullName evidence="8">Membrane fusion protein, multidrug efflux system</fullName>
    </submittedName>
</protein>
<dbReference type="Proteomes" id="UP000198744">
    <property type="component" value="Unassembled WGS sequence"/>
</dbReference>
<dbReference type="InterPro" id="IPR058627">
    <property type="entry name" value="MdtA-like_C"/>
</dbReference>
<feature type="domain" description="Multidrug resistance protein MdtA-like beta-barrel" evidence="6">
    <location>
        <begin position="210"/>
        <end position="300"/>
    </location>
</feature>
<dbReference type="PROSITE" id="PS51257">
    <property type="entry name" value="PROKAR_LIPOPROTEIN"/>
    <property type="match status" value="1"/>
</dbReference>
<dbReference type="Gene3D" id="1.10.287.470">
    <property type="entry name" value="Helix hairpin bin"/>
    <property type="match status" value="1"/>
</dbReference>
<dbReference type="SUPFAM" id="SSF111369">
    <property type="entry name" value="HlyD-like secretion proteins"/>
    <property type="match status" value="1"/>
</dbReference>
<proteinExistence type="inferred from homology"/>
<dbReference type="GO" id="GO:0022857">
    <property type="term" value="F:transmembrane transporter activity"/>
    <property type="evidence" value="ECO:0007669"/>
    <property type="project" value="InterPro"/>
</dbReference>
<feature type="coiled-coil region" evidence="3">
    <location>
        <begin position="135"/>
        <end position="169"/>
    </location>
</feature>
<dbReference type="RefSeq" id="WP_093882419.1">
    <property type="nucleotide sequence ID" value="NZ_FOBS01000004.1"/>
</dbReference>
<dbReference type="Pfam" id="PF25944">
    <property type="entry name" value="Beta-barrel_RND"/>
    <property type="match status" value="1"/>
</dbReference>
<accession>A0A1H7VN27</accession>
<dbReference type="PANTHER" id="PTHR30158:SF3">
    <property type="entry name" value="MULTIDRUG EFFLUX PUMP SUBUNIT ACRA-RELATED"/>
    <property type="match status" value="1"/>
</dbReference>
<feature type="domain" description="Multidrug resistance protein MdtA-like C-terminal permuted SH3" evidence="7">
    <location>
        <begin position="304"/>
        <end position="366"/>
    </location>
</feature>
<dbReference type="Gene3D" id="2.40.50.100">
    <property type="match status" value="1"/>
</dbReference>
<reference evidence="8 9" key="1">
    <citation type="submission" date="2016-10" db="EMBL/GenBank/DDBJ databases">
        <authorList>
            <person name="de Groot N.N."/>
        </authorList>
    </citation>
    <scope>NUCLEOTIDE SEQUENCE [LARGE SCALE GENOMIC DNA]</scope>
    <source>
        <strain evidence="8 9">DSM 8423</strain>
    </source>
</reference>
<keyword evidence="3" id="KW-0175">Coiled coil</keyword>
<gene>
    <name evidence="8" type="ORF">SAMN04489760_10462</name>
</gene>
<dbReference type="AlphaFoldDB" id="A0A1H7VN27"/>
<dbReference type="GO" id="GO:0005886">
    <property type="term" value="C:plasma membrane"/>
    <property type="evidence" value="ECO:0007669"/>
    <property type="project" value="UniProtKB-SubCell"/>
</dbReference>
<evidence type="ECO:0000256" key="2">
    <source>
        <dbReference type="ARBA" id="ARBA00009477"/>
    </source>
</evidence>
<evidence type="ECO:0000313" key="8">
    <source>
        <dbReference type="EMBL" id="SEM10188.1"/>
    </source>
</evidence>
<evidence type="ECO:0000259" key="7">
    <source>
        <dbReference type="Pfam" id="PF25967"/>
    </source>
</evidence>